<name>A0A2R6S3T4_9APHY</name>
<dbReference type="AlphaFoldDB" id="A0A2R6S3T4"/>
<feature type="region of interest" description="Disordered" evidence="1">
    <location>
        <begin position="59"/>
        <end position="78"/>
    </location>
</feature>
<gene>
    <name evidence="2" type="ORF">PHLCEN_2v1217</name>
</gene>
<dbReference type="EMBL" id="MLYV02000090">
    <property type="protein sequence ID" value="PSS36941.1"/>
    <property type="molecule type" value="Genomic_DNA"/>
</dbReference>
<evidence type="ECO:0000313" key="3">
    <source>
        <dbReference type="Proteomes" id="UP000186601"/>
    </source>
</evidence>
<sequence>MLPSNLALCREQFQEISHGGKKHCGNQSLSDPSQDQSQWWKFKPSQMRAWESESEFASRIDGELGSSSETGKQTKEILAGQRLWGSNSWYERSSKLEPRSKPSESMETTKKLSKDGPTVTAEITKSTGIQASTQAPGISEQHNGPSRGIFPPERLLLPPIEIPGELQDFVVDFNSAEAIGVGEARRGQSKEPREKDRDARALRDIRLARQSEELTVASWKFDADQVQFN</sequence>
<feature type="region of interest" description="Disordered" evidence="1">
    <location>
        <begin position="90"/>
        <end position="119"/>
    </location>
</feature>
<reference evidence="2 3" key="1">
    <citation type="submission" date="2018-02" db="EMBL/GenBank/DDBJ databases">
        <title>Genome sequence of the basidiomycete white-rot fungus Phlebia centrifuga.</title>
        <authorList>
            <person name="Granchi Z."/>
            <person name="Peng M."/>
            <person name="de Vries R.P."/>
            <person name="Hilden K."/>
            <person name="Makela M.R."/>
            <person name="Grigoriev I."/>
            <person name="Riley R."/>
        </authorList>
    </citation>
    <scope>NUCLEOTIDE SEQUENCE [LARGE SCALE GENOMIC DNA]</scope>
    <source>
        <strain evidence="2 3">FBCC195</strain>
    </source>
</reference>
<evidence type="ECO:0000256" key="1">
    <source>
        <dbReference type="SAM" id="MobiDB-lite"/>
    </source>
</evidence>
<accession>A0A2R6S3T4</accession>
<comment type="caution">
    <text evidence="2">The sequence shown here is derived from an EMBL/GenBank/DDBJ whole genome shotgun (WGS) entry which is preliminary data.</text>
</comment>
<dbReference type="Proteomes" id="UP000186601">
    <property type="component" value="Unassembled WGS sequence"/>
</dbReference>
<proteinExistence type="predicted"/>
<organism evidence="2 3">
    <name type="scientific">Hermanssonia centrifuga</name>
    <dbReference type="NCBI Taxonomy" id="98765"/>
    <lineage>
        <taxon>Eukaryota</taxon>
        <taxon>Fungi</taxon>
        <taxon>Dikarya</taxon>
        <taxon>Basidiomycota</taxon>
        <taxon>Agaricomycotina</taxon>
        <taxon>Agaricomycetes</taxon>
        <taxon>Polyporales</taxon>
        <taxon>Meruliaceae</taxon>
        <taxon>Hermanssonia</taxon>
    </lineage>
</organism>
<feature type="compositionally biased region" description="Basic and acidic residues" evidence="1">
    <location>
        <begin position="92"/>
        <end position="114"/>
    </location>
</feature>
<protein>
    <submittedName>
        <fullName evidence="2">Uncharacterized protein</fullName>
    </submittedName>
</protein>
<evidence type="ECO:0000313" key="2">
    <source>
        <dbReference type="EMBL" id="PSS36941.1"/>
    </source>
</evidence>
<keyword evidence="3" id="KW-1185">Reference proteome</keyword>